<reference evidence="1 2" key="1">
    <citation type="submission" date="2016-04" db="EMBL/GenBank/DDBJ databases">
        <title>A degradative enzymes factory behind the ericoid mycorrhizal symbiosis.</title>
        <authorList>
            <consortium name="DOE Joint Genome Institute"/>
            <person name="Martino E."/>
            <person name="Morin E."/>
            <person name="Grelet G."/>
            <person name="Kuo A."/>
            <person name="Kohler A."/>
            <person name="Daghino S."/>
            <person name="Barry K."/>
            <person name="Choi C."/>
            <person name="Cichocki N."/>
            <person name="Clum A."/>
            <person name="Copeland A."/>
            <person name="Hainaut M."/>
            <person name="Haridas S."/>
            <person name="Labutti K."/>
            <person name="Lindquist E."/>
            <person name="Lipzen A."/>
            <person name="Khouja H.-R."/>
            <person name="Murat C."/>
            <person name="Ohm R."/>
            <person name="Olson A."/>
            <person name="Spatafora J."/>
            <person name="Veneault-Fourrey C."/>
            <person name="Henrissat B."/>
            <person name="Grigoriev I."/>
            <person name="Martin F."/>
            <person name="Perotto S."/>
        </authorList>
    </citation>
    <scope>NUCLEOTIDE SEQUENCE [LARGE SCALE GENOMIC DNA]</scope>
    <source>
        <strain evidence="1 2">E</strain>
    </source>
</reference>
<name>A0A2J6SPI4_9HELO</name>
<dbReference type="EMBL" id="KZ613895">
    <property type="protein sequence ID" value="PMD52676.1"/>
    <property type="molecule type" value="Genomic_DNA"/>
</dbReference>
<keyword evidence="2" id="KW-1185">Reference proteome</keyword>
<dbReference type="RefSeq" id="XP_024729580.1">
    <property type="nucleotide sequence ID" value="XM_024888074.1"/>
</dbReference>
<dbReference type="Proteomes" id="UP000235371">
    <property type="component" value="Unassembled WGS sequence"/>
</dbReference>
<protein>
    <submittedName>
        <fullName evidence="1">Uncharacterized protein</fullName>
    </submittedName>
</protein>
<proteinExistence type="predicted"/>
<dbReference type="AlphaFoldDB" id="A0A2J6SPI4"/>
<dbReference type="PANTHER" id="PTHR24148">
    <property type="entry name" value="ANKYRIN REPEAT DOMAIN-CONTAINING PROTEIN 39 HOMOLOG-RELATED"/>
    <property type="match status" value="1"/>
</dbReference>
<evidence type="ECO:0000313" key="2">
    <source>
        <dbReference type="Proteomes" id="UP000235371"/>
    </source>
</evidence>
<gene>
    <name evidence="1" type="ORF">K444DRAFT_703933</name>
</gene>
<dbReference type="InParanoid" id="A0A2J6SPI4"/>
<accession>A0A2J6SPI4</accession>
<dbReference type="InterPro" id="IPR052895">
    <property type="entry name" value="HetReg/Transcr_Mod"/>
</dbReference>
<dbReference type="GeneID" id="36596150"/>
<dbReference type="STRING" id="1095630.A0A2J6SPI4"/>
<dbReference type="OrthoDB" id="3598674at2759"/>
<evidence type="ECO:0000313" key="1">
    <source>
        <dbReference type="EMBL" id="PMD52676.1"/>
    </source>
</evidence>
<sequence length="393" mass="44295">MRSIYGQASQVVVWLGEGWDGSDMALEFLASLAGNETLHLDPLLEPSISVNGLSLSSVELRGHLVRLFGFPWWNRTWTVRELVLSQRLVYQCSKSSITGETMSMAVANFWSHRTRCCAGCTIWDSEQISTELGLTVHDAFTQPARLDFITKARGPSYSILAAIATFCGREVTDPRDKVYGLLGLGTGVYTDLVEPDYTLSPEEVCQAVVIKSTERTGTLEFLSHLFEPRNPKLPSYIPNWTAKGFGGVMLENRLSDLKLFNTALDILTDFKLIASREAKISGTIFDVIITTSFRALRSAENYNAEFFNDIHRLARIEDSSEEQYGSTKCSRWVALWHSLCGGIEPVFQDSNIYSRRLKGSTDLSRYFKWKEFSRLVLKDRRNCRSMICPPFVG</sequence>
<organism evidence="1 2">
    <name type="scientific">Hyaloscypha bicolor E</name>
    <dbReference type="NCBI Taxonomy" id="1095630"/>
    <lineage>
        <taxon>Eukaryota</taxon>
        <taxon>Fungi</taxon>
        <taxon>Dikarya</taxon>
        <taxon>Ascomycota</taxon>
        <taxon>Pezizomycotina</taxon>
        <taxon>Leotiomycetes</taxon>
        <taxon>Helotiales</taxon>
        <taxon>Hyaloscyphaceae</taxon>
        <taxon>Hyaloscypha</taxon>
        <taxon>Hyaloscypha bicolor</taxon>
    </lineage>
</organism>
<dbReference type="PANTHER" id="PTHR24148:SF82">
    <property type="entry name" value="HETEROKARYON INCOMPATIBILITY DOMAIN-CONTAINING PROTEIN"/>
    <property type="match status" value="1"/>
</dbReference>